<dbReference type="EMBL" id="LWCA01001083">
    <property type="protein sequence ID" value="OAF65967.1"/>
    <property type="molecule type" value="Genomic_DNA"/>
</dbReference>
<protein>
    <submittedName>
        <fullName evidence="1">Uncharacterized protein</fullName>
    </submittedName>
</protein>
<evidence type="ECO:0000313" key="2">
    <source>
        <dbReference type="Proteomes" id="UP000078046"/>
    </source>
</evidence>
<dbReference type="Proteomes" id="UP000078046">
    <property type="component" value="Unassembled WGS sequence"/>
</dbReference>
<dbReference type="AlphaFoldDB" id="A0A177AVD2"/>
<sequence length="235" mass="27244">MPEKQFKKNSFKSLNLPHINISSKGIDVYFQNAGKGYKTIPKKNFNFWLPPKAKTLQFSVYKKNPLIDYLKINGSNISINLHSTTKLDFQLIEKYQTTCEQIKMSKSANTSFIKNKETKTKLKKSVNQPICGLKNFNRDESHKKRQTFHKSGHKISISVQNDNNVIDITNNSYANTANQENDIAVNKKMAELEKAGKKKIDEHHNVIKERRQIMKDIEIQQKNLDSFNKDNKRVN</sequence>
<comment type="caution">
    <text evidence="1">The sequence shown here is derived from an EMBL/GenBank/DDBJ whole genome shotgun (WGS) entry which is preliminary data.</text>
</comment>
<accession>A0A177AVD2</accession>
<keyword evidence="2" id="KW-1185">Reference proteome</keyword>
<name>A0A177AVD2_9BILA</name>
<gene>
    <name evidence="1" type="ORF">A3Q56_06309</name>
</gene>
<organism evidence="1 2">
    <name type="scientific">Intoshia linei</name>
    <dbReference type="NCBI Taxonomy" id="1819745"/>
    <lineage>
        <taxon>Eukaryota</taxon>
        <taxon>Metazoa</taxon>
        <taxon>Spiralia</taxon>
        <taxon>Lophotrochozoa</taxon>
        <taxon>Mesozoa</taxon>
        <taxon>Orthonectida</taxon>
        <taxon>Rhopaluridae</taxon>
        <taxon>Intoshia</taxon>
    </lineage>
</organism>
<proteinExistence type="predicted"/>
<reference evidence="1 2" key="1">
    <citation type="submission" date="2016-04" db="EMBL/GenBank/DDBJ databases">
        <title>The genome of Intoshia linei affirms orthonectids as highly simplified spiralians.</title>
        <authorList>
            <person name="Mikhailov K.V."/>
            <person name="Slusarev G.S."/>
            <person name="Nikitin M.A."/>
            <person name="Logacheva M.D."/>
            <person name="Penin A."/>
            <person name="Aleoshin V."/>
            <person name="Panchin Y.V."/>
        </authorList>
    </citation>
    <scope>NUCLEOTIDE SEQUENCE [LARGE SCALE GENOMIC DNA]</scope>
    <source>
        <strain evidence="1">Intl2013</strain>
        <tissue evidence="1">Whole animal</tissue>
    </source>
</reference>
<evidence type="ECO:0000313" key="1">
    <source>
        <dbReference type="EMBL" id="OAF65967.1"/>
    </source>
</evidence>